<keyword evidence="5" id="KW-0297">G-protein coupled receptor</keyword>
<evidence type="ECO:0000259" key="10">
    <source>
        <dbReference type="PROSITE" id="PS50262"/>
    </source>
</evidence>
<sequence length="145" mass="16228">MATAVVPLPQRSLRLRTKRVTRMAVAICSAFFICWAPFYVLQLAHLGIDSPSVAFFYAYNFAIGLGYANSCLNPFLYIALSETFKRQFLVAIRPAKEPRRNSSSANNNSMTEASVRLKLLPESTQQTPFLEDFPPRSLPVTVAVH</sequence>
<keyword evidence="8" id="KW-0807">Transducer</keyword>
<feature type="transmembrane region" description="Helical" evidence="9">
    <location>
        <begin position="20"/>
        <end position="44"/>
    </location>
</feature>
<dbReference type="AlphaFoldDB" id="A0A7K7ASF6"/>
<accession>A0A7K7ASF6</accession>
<dbReference type="EMBL" id="VZSH01000038">
    <property type="protein sequence ID" value="NWX98709.1"/>
    <property type="molecule type" value="Genomic_DNA"/>
</dbReference>
<dbReference type="GO" id="GO:0007218">
    <property type="term" value="P:neuropeptide signaling pathway"/>
    <property type="evidence" value="ECO:0007669"/>
    <property type="project" value="InterPro"/>
</dbReference>
<keyword evidence="4 9" id="KW-1133">Transmembrane helix</keyword>
<dbReference type="PRINTS" id="PR00237">
    <property type="entry name" value="GPCRRHODOPSN"/>
</dbReference>
<evidence type="ECO:0000256" key="8">
    <source>
        <dbReference type="ARBA" id="ARBA00023224"/>
    </source>
</evidence>
<evidence type="ECO:0000256" key="9">
    <source>
        <dbReference type="SAM" id="Phobius"/>
    </source>
</evidence>
<evidence type="ECO:0000313" key="12">
    <source>
        <dbReference type="Proteomes" id="UP000531938"/>
    </source>
</evidence>
<evidence type="ECO:0000256" key="3">
    <source>
        <dbReference type="ARBA" id="ARBA00022692"/>
    </source>
</evidence>
<dbReference type="SUPFAM" id="SSF81321">
    <property type="entry name" value="Family A G protein-coupled receptor-like"/>
    <property type="match status" value="1"/>
</dbReference>
<evidence type="ECO:0000256" key="4">
    <source>
        <dbReference type="ARBA" id="ARBA00022989"/>
    </source>
</evidence>
<keyword evidence="12" id="KW-1185">Reference proteome</keyword>
<dbReference type="GO" id="GO:0043005">
    <property type="term" value="C:neuron projection"/>
    <property type="evidence" value="ECO:0007669"/>
    <property type="project" value="TreeGrafter"/>
</dbReference>
<evidence type="ECO:0000256" key="7">
    <source>
        <dbReference type="ARBA" id="ARBA00023170"/>
    </source>
</evidence>
<feature type="transmembrane region" description="Helical" evidence="9">
    <location>
        <begin position="56"/>
        <end position="80"/>
    </location>
</feature>
<dbReference type="InterPro" id="IPR017452">
    <property type="entry name" value="GPCR_Rhodpsn_7TM"/>
</dbReference>
<dbReference type="Pfam" id="PF00001">
    <property type="entry name" value="7tm_1"/>
    <property type="match status" value="1"/>
</dbReference>
<dbReference type="Gene3D" id="1.20.1070.10">
    <property type="entry name" value="Rhodopsin 7-helix transmembrane proteins"/>
    <property type="match status" value="1"/>
</dbReference>
<dbReference type="Proteomes" id="UP000531938">
    <property type="component" value="Unassembled WGS sequence"/>
</dbReference>
<keyword evidence="7" id="KW-0675">Receptor</keyword>
<evidence type="ECO:0000256" key="5">
    <source>
        <dbReference type="ARBA" id="ARBA00023040"/>
    </source>
</evidence>
<dbReference type="PANTHER" id="PTHR24229:SF90">
    <property type="entry name" value="MELANIN-CONCENTRATING HORMONE RECEPTOR 1"/>
    <property type="match status" value="1"/>
</dbReference>
<evidence type="ECO:0000256" key="6">
    <source>
        <dbReference type="ARBA" id="ARBA00023136"/>
    </source>
</evidence>
<keyword evidence="2" id="KW-1003">Cell membrane</keyword>
<keyword evidence="6 9" id="KW-0472">Membrane</keyword>
<dbReference type="PRINTS" id="PR01507">
    <property type="entry name" value="MCH1RECEPTOR"/>
</dbReference>
<dbReference type="GO" id="GO:0030273">
    <property type="term" value="F:melanin-concentrating hormone receptor activity"/>
    <property type="evidence" value="ECO:0007669"/>
    <property type="project" value="InterPro"/>
</dbReference>
<evidence type="ECO:0000256" key="2">
    <source>
        <dbReference type="ARBA" id="ARBA00022475"/>
    </source>
</evidence>
<dbReference type="GO" id="GO:0042923">
    <property type="term" value="F:neuropeptide binding"/>
    <property type="evidence" value="ECO:0007669"/>
    <property type="project" value="TreeGrafter"/>
</dbReference>
<protein>
    <submittedName>
        <fullName evidence="11">MCHR1 protein</fullName>
    </submittedName>
</protein>
<proteinExistence type="predicted"/>
<comment type="subcellular location">
    <subcellularLocation>
        <location evidence="1">Cell membrane</location>
        <topology evidence="1">Multi-pass membrane protein</topology>
    </subcellularLocation>
</comment>
<feature type="domain" description="G-protein coupled receptors family 1 profile" evidence="10">
    <location>
        <begin position="1"/>
        <end position="77"/>
    </location>
</feature>
<reference evidence="11 12" key="1">
    <citation type="submission" date="2019-09" db="EMBL/GenBank/DDBJ databases">
        <title>Bird 10,000 Genomes (B10K) Project - Family phase.</title>
        <authorList>
            <person name="Zhang G."/>
        </authorList>
    </citation>
    <scope>NUCLEOTIDE SEQUENCE [LARGE SCALE GENOMIC DNA]</scope>
    <source>
        <strain evidence="11">B10K-MSB-03</strain>
    </source>
</reference>
<dbReference type="PROSITE" id="PS50262">
    <property type="entry name" value="G_PROTEIN_RECEP_F1_2"/>
    <property type="match status" value="1"/>
</dbReference>
<dbReference type="GO" id="GO:0005886">
    <property type="term" value="C:plasma membrane"/>
    <property type="evidence" value="ECO:0007669"/>
    <property type="project" value="UniProtKB-SubCell"/>
</dbReference>
<dbReference type="PANTHER" id="PTHR24229">
    <property type="entry name" value="NEUROPEPTIDES RECEPTOR"/>
    <property type="match status" value="1"/>
</dbReference>
<comment type="caution">
    <text evidence="11">The sequence shown here is derived from an EMBL/GenBank/DDBJ whole genome shotgun (WGS) entry which is preliminary data.</text>
</comment>
<dbReference type="InterPro" id="IPR004047">
    <property type="entry name" value="MCHR1"/>
</dbReference>
<dbReference type="InterPro" id="IPR000276">
    <property type="entry name" value="GPCR_Rhodpsn"/>
</dbReference>
<feature type="non-terminal residue" evidence="11">
    <location>
        <position position="145"/>
    </location>
</feature>
<name>A0A7K7ASF6_9AVES</name>
<feature type="non-terminal residue" evidence="11">
    <location>
        <position position="1"/>
    </location>
</feature>
<evidence type="ECO:0000256" key="1">
    <source>
        <dbReference type="ARBA" id="ARBA00004651"/>
    </source>
</evidence>
<organism evidence="11 12">
    <name type="scientific">Nothoprocta ornata</name>
    <dbReference type="NCBI Taxonomy" id="83376"/>
    <lineage>
        <taxon>Eukaryota</taxon>
        <taxon>Metazoa</taxon>
        <taxon>Chordata</taxon>
        <taxon>Craniata</taxon>
        <taxon>Vertebrata</taxon>
        <taxon>Euteleostomi</taxon>
        <taxon>Archelosauria</taxon>
        <taxon>Archosauria</taxon>
        <taxon>Dinosauria</taxon>
        <taxon>Saurischia</taxon>
        <taxon>Theropoda</taxon>
        <taxon>Coelurosauria</taxon>
        <taxon>Aves</taxon>
        <taxon>Palaeognathae</taxon>
        <taxon>Tinamiformes</taxon>
        <taxon>Tinamidae</taxon>
        <taxon>Nothoprocta</taxon>
    </lineage>
</organism>
<keyword evidence="3 9" id="KW-0812">Transmembrane</keyword>
<evidence type="ECO:0000313" key="11">
    <source>
        <dbReference type="EMBL" id="NWX98709.1"/>
    </source>
</evidence>
<gene>
    <name evidence="11" type="primary">Mchr1</name>
    <name evidence="11" type="ORF">NOTORN_R15017</name>
</gene>